<dbReference type="PANTHER" id="PTHR15075">
    <property type="entry name" value="ALPHA-MANNOSIDE BETA-1,6-N-ACETYLGLUCOSAMINYLTRANSFERASE"/>
    <property type="match status" value="1"/>
</dbReference>
<keyword evidence="9" id="KW-1133">Transmembrane helix</keyword>
<evidence type="ECO:0000256" key="13">
    <source>
        <dbReference type="ARBA" id="ARBA00048243"/>
    </source>
</evidence>
<evidence type="ECO:0000256" key="7">
    <source>
        <dbReference type="ARBA" id="ARBA00022692"/>
    </source>
</evidence>
<gene>
    <name evidence="16" type="ORF">PAPYR_1100</name>
</gene>
<comment type="similarity">
    <text evidence="3">Belongs to the glycosyltransferase 18 family.</text>
</comment>
<dbReference type="EMBL" id="JAPMOS010000003">
    <property type="protein sequence ID" value="KAJ4462458.1"/>
    <property type="molecule type" value="Genomic_DNA"/>
</dbReference>
<dbReference type="InterPro" id="IPR052105">
    <property type="entry name" value="MGAT5_Glycosyltransferase"/>
</dbReference>
<name>A0ABQ8UUD4_9EUKA</name>
<keyword evidence="6" id="KW-0808">Transferase</keyword>
<comment type="subcellular location">
    <subcellularLocation>
        <location evidence="1">Golgi apparatus membrane</location>
        <topology evidence="1">Single-pass type II membrane protein</topology>
    </subcellularLocation>
</comment>
<evidence type="ECO:0000256" key="4">
    <source>
        <dbReference type="ARBA" id="ARBA00012671"/>
    </source>
</evidence>
<dbReference type="InterPro" id="IPR026116">
    <property type="entry name" value="GT18_cat"/>
</dbReference>
<evidence type="ECO:0000256" key="8">
    <source>
        <dbReference type="ARBA" id="ARBA00022968"/>
    </source>
</evidence>
<feature type="compositionally biased region" description="Basic and acidic residues" evidence="14">
    <location>
        <begin position="87"/>
        <end position="100"/>
    </location>
</feature>
<evidence type="ECO:0000256" key="5">
    <source>
        <dbReference type="ARBA" id="ARBA00022676"/>
    </source>
</evidence>
<evidence type="ECO:0000313" key="17">
    <source>
        <dbReference type="Proteomes" id="UP001141327"/>
    </source>
</evidence>
<organism evidence="16 17">
    <name type="scientific">Paratrimastix pyriformis</name>
    <dbReference type="NCBI Taxonomy" id="342808"/>
    <lineage>
        <taxon>Eukaryota</taxon>
        <taxon>Metamonada</taxon>
        <taxon>Preaxostyla</taxon>
        <taxon>Paratrimastigidae</taxon>
        <taxon>Paratrimastix</taxon>
    </lineage>
</organism>
<keyword evidence="5" id="KW-0328">Glycosyltransferase</keyword>
<keyword evidence="11" id="KW-0472">Membrane</keyword>
<evidence type="ECO:0000256" key="14">
    <source>
        <dbReference type="SAM" id="MobiDB-lite"/>
    </source>
</evidence>
<keyword evidence="17" id="KW-1185">Reference proteome</keyword>
<reference evidence="16" key="1">
    <citation type="journal article" date="2022" name="bioRxiv">
        <title>Genomics of Preaxostyla Flagellates Illuminates Evolutionary Transitions and the Path Towards Mitochondrial Loss.</title>
        <authorList>
            <person name="Novak L.V.F."/>
            <person name="Treitli S.C."/>
            <person name="Pyrih J."/>
            <person name="Halakuc P."/>
            <person name="Pipaliya S.V."/>
            <person name="Vacek V."/>
            <person name="Brzon O."/>
            <person name="Soukal P."/>
            <person name="Eme L."/>
            <person name="Dacks J.B."/>
            <person name="Karnkowska A."/>
            <person name="Elias M."/>
            <person name="Hampl V."/>
        </authorList>
    </citation>
    <scope>NUCLEOTIDE SEQUENCE</scope>
    <source>
        <strain evidence="16">RCP-MX</strain>
    </source>
</reference>
<evidence type="ECO:0000259" key="15">
    <source>
        <dbReference type="Pfam" id="PF15024"/>
    </source>
</evidence>
<comment type="catalytic activity">
    <reaction evidence="13">
        <text>N(4)-{beta-D-GlcNAc-(1-&gt;2)-[beta-D-GlcNAc-(1-&gt;4)]-alpha-D-Man-(1-&gt;3)-[beta-D-GlcNAc-(1-&gt;2)-alpha-D-Man-(1-&gt;6)]-beta-D-Man-(1-&gt;4)-beta-D-GlcNAc-(1-&gt;4)-beta-D-GlcNAc}-L-asparaginyl-[protein] + UDP-N-acetyl-alpha-D-glucosamine = N(4)-{beta-D-GlcNAc-(1-&gt;2)-[beta-D-GlcNAc-(1-&gt;4)]-alpha-D-Man-(1-&gt;3)-[beta-D-GlcNAc-(1-&gt;2)-[beta-D-GlcNAc-(1-&gt;6)]-alpha-D-Man-(1-&gt;6)]-beta-D-Man-(1-&gt;4)-beta-D-GlcNAc-(1-&gt;4)-beta-D-GlcNAc}-L-asparaginyl-[protein] + UDP + H(+)</text>
        <dbReference type="Rhea" id="RHEA:16921"/>
        <dbReference type="Rhea" id="RHEA-COMP:14374"/>
        <dbReference type="Rhea" id="RHEA-COMP:14377"/>
        <dbReference type="ChEBI" id="CHEBI:15378"/>
        <dbReference type="ChEBI" id="CHEBI:57705"/>
        <dbReference type="ChEBI" id="CHEBI:58223"/>
        <dbReference type="ChEBI" id="CHEBI:139507"/>
        <dbReference type="ChEBI" id="CHEBI:139510"/>
        <dbReference type="EC" id="2.4.1.155"/>
    </reaction>
</comment>
<accession>A0ABQ8UUD4</accession>
<evidence type="ECO:0000256" key="9">
    <source>
        <dbReference type="ARBA" id="ARBA00022989"/>
    </source>
</evidence>
<evidence type="ECO:0000256" key="1">
    <source>
        <dbReference type="ARBA" id="ARBA00004323"/>
    </source>
</evidence>
<dbReference type="Proteomes" id="UP001141327">
    <property type="component" value="Unassembled WGS sequence"/>
</dbReference>
<proteinExistence type="inferred from homology"/>
<sequence length="463" mass="50347">MACVKDFIQDGTRKGGPGGELVVKDSFERALRALGHEYVETSSRGDLEAALARVGWNEPPAEARGGPEEVRVSILVTDPFMLTPEDRRALMPDRSRDSKARAKAPASFRRPSPGPSRSRPACGCRQAPLTSIRGVSKRRMFISEFFGTPPRVAQHPLTARDYLTPTPLHDQLPYRVGCLSGRRNTYLGFIVDPVTPRARRGNQGVVWGKESKYFTAPNMRLLAELALHHNYTLHTTISPQRGYSPALFSRYGLVEGVHYHNHGHLSRPQYQELLGQADFLVGLGHPIAGPTVLEAIAAGLVVLNPVHNPPFLYSRMAEVEYPSQHPYAAQMVGAPRVCTLDTGAMGPGGPDALRRAASCLAEGVTALRALPQLAPLQPAGGPLVQSYYTTYARTPALAGAARVREQATLGAGRTGASFKGSLGTPFTRLGMGAARNWVPTDYRAEVYIERVRQIIDEVAFGDL</sequence>
<keyword evidence="10" id="KW-0333">Golgi apparatus</keyword>
<evidence type="ECO:0000256" key="2">
    <source>
        <dbReference type="ARBA" id="ARBA00004922"/>
    </source>
</evidence>
<evidence type="ECO:0000256" key="11">
    <source>
        <dbReference type="ARBA" id="ARBA00023136"/>
    </source>
</evidence>
<dbReference type="Pfam" id="PF15024">
    <property type="entry name" value="Glyco_transf_18"/>
    <property type="match status" value="1"/>
</dbReference>
<keyword evidence="7" id="KW-0812">Transmembrane</keyword>
<evidence type="ECO:0000313" key="16">
    <source>
        <dbReference type="EMBL" id="KAJ4462458.1"/>
    </source>
</evidence>
<evidence type="ECO:0000256" key="10">
    <source>
        <dbReference type="ARBA" id="ARBA00023034"/>
    </source>
</evidence>
<protein>
    <recommendedName>
        <fullName evidence="4">alpha-1,6-mannosyl-glycoprotein 6-beta-N-acetylglucosaminyltransferase</fullName>
        <ecNumber evidence="4">2.4.1.155</ecNumber>
    </recommendedName>
</protein>
<dbReference type="EC" id="2.4.1.155" evidence="4"/>
<feature type="domain" description="Glycosyltransferase family 18 catalytic" evidence="15">
    <location>
        <begin position="184"/>
        <end position="342"/>
    </location>
</feature>
<comment type="pathway">
    <text evidence="2">Protein modification; protein glycosylation.</text>
</comment>
<evidence type="ECO:0000256" key="12">
    <source>
        <dbReference type="ARBA" id="ARBA00023180"/>
    </source>
</evidence>
<dbReference type="PANTHER" id="PTHR15075:SF2">
    <property type="entry name" value="ALPHA-1,6-MANNOSYLGLYCOPROTEIN 6-BETA-N-ACETYLGLUCOSAMINYLTRANSFERASE"/>
    <property type="match status" value="1"/>
</dbReference>
<comment type="caution">
    <text evidence="16">The sequence shown here is derived from an EMBL/GenBank/DDBJ whole genome shotgun (WGS) entry which is preliminary data.</text>
</comment>
<keyword evidence="12" id="KW-0325">Glycoprotein</keyword>
<evidence type="ECO:0000256" key="3">
    <source>
        <dbReference type="ARBA" id="ARBA00007477"/>
    </source>
</evidence>
<evidence type="ECO:0000256" key="6">
    <source>
        <dbReference type="ARBA" id="ARBA00022679"/>
    </source>
</evidence>
<feature type="compositionally biased region" description="Low complexity" evidence="14">
    <location>
        <begin position="104"/>
        <end position="121"/>
    </location>
</feature>
<keyword evidence="8" id="KW-0735">Signal-anchor</keyword>
<feature type="region of interest" description="Disordered" evidence="14">
    <location>
        <begin position="87"/>
        <end position="124"/>
    </location>
</feature>